<reference evidence="1 2" key="1">
    <citation type="journal article" date="2018" name="PLoS Genet.">
        <title>Population sequencing reveals clonal diversity and ancestral inbreeding in the grapevine cultivar Chardonnay.</title>
        <authorList>
            <person name="Roach M.J."/>
            <person name="Johnson D.L."/>
            <person name="Bohlmann J."/>
            <person name="van Vuuren H.J."/>
            <person name="Jones S.J."/>
            <person name="Pretorius I.S."/>
            <person name="Schmidt S.A."/>
            <person name="Borneman A.R."/>
        </authorList>
    </citation>
    <scope>NUCLEOTIDE SEQUENCE [LARGE SCALE GENOMIC DNA]</scope>
    <source>
        <strain evidence="2">cv. Chardonnay</strain>
        <tissue evidence="1">Leaf</tissue>
    </source>
</reference>
<name>A0A438BQA5_VITVI</name>
<organism evidence="1 2">
    <name type="scientific">Vitis vinifera</name>
    <name type="common">Grape</name>
    <dbReference type="NCBI Taxonomy" id="29760"/>
    <lineage>
        <taxon>Eukaryota</taxon>
        <taxon>Viridiplantae</taxon>
        <taxon>Streptophyta</taxon>
        <taxon>Embryophyta</taxon>
        <taxon>Tracheophyta</taxon>
        <taxon>Spermatophyta</taxon>
        <taxon>Magnoliopsida</taxon>
        <taxon>eudicotyledons</taxon>
        <taxon>Gunneridae</taxon>
        <taxon>Pentapetalae</taxon>
        <taxon>rosids</taxon>
        <taxon>Vitales</taxon>
        <taxon>Vitaceae</taxon>
        <taxon>Viteae</taxon>
        <taxon>Vitis</taxon>
    </lineage>
</organism>
<dbReference type="AlphaFoldDB" id="A0A438BQA5"/>
<sequence length="154" mass="16918">MVVLDMMRSMSYLPGIGLGQRQHGPNEFMTIPDHDTHSYGIIGGLNTTQEVELQHLVHQLQLSDGAPSTSTFVLVAPSSPDHMSLTTLYFPDEIDEHGTFSDIGDIVDGTIPHDEYVNEMLVMSMSQIDGMIQPKLTSPFDLFGVSAIKVAEEI</sequence>
<dbReference type="Proteomes" id="UP000288805">
    <property type="component" value="Unassembled WGS sequence"/>
</dbReference>
<dbReference type="EMBL" id="QGNW01002663">
    <property type="protein sequence ID" value="RVW13143.1"/>
    <property type="molecule type" value="Genomic_DNA"/>
</dbReference>
<evidence type="ECO:0000313" key="1">
    <source>
        <dbReference type="EMBL" id="RVW13143.1"/>
    </source>
</evidence>
<protein>
    <recommendedName>
        <fullName evidence="3">G-patch domain-containing protein</fullName>
    </recommendedName>
</protein>
<evidence type="ECO:0000313" key="2">
    <source>
        <dbReference type="Proteomes" id="UP000288805"/>
    </source>
</evidence>
<accession>A0A438BQA5</accession>
<comment type="caution">
    <text evidence="1">The sequence shown here is derived from an EMBL/GenBank/DDBJ whole genome shotgun (WGS) entry which is preliminary data.</text>
</comment>
<proteinExistence type="predicted"/>
<gene>
    <name evidence="1" type="ORF">CK203_104971</name>
</gene>
<evidence type="ECO:0008006" key="3">
    <source>
        <dbReference type="Google" id="ProtNLM"/>
    </source>
</evidence>